<evidence type="ECO:0000256" key="2">
    <source>
        <dbReference type="ARBA" id="ARBA00022448"/>
    </source>
</evidence>
<evidence type="ECO:0000256" key="8">
    <source>
        <dbReference type="ARBA" id="ARBA00022967"/>
    </source>
</evidence>
<feature type="transmembrane region" description="Helical" evidence="14">
    <location>
        <begin position="626"/>
        <end position="650"/>
    </location>
</feature>
<comment type="subcellular location">
    <subcellularLocation>
        <location evidence="1">Cell inner membrane</location>
        <topology evidence="1">Multi-pass membrane protein</topology>
    </subcellularLocation>
</comment>
<sequence length="667" mass="71623">MTTALLEISGCYRTFQAGEQQLTVLKDVNLSIGRGEMVAIVGASGSGKSTLMNILGCLDKPSEGAYFINGQDTSTMDVDELAQLRREHFGFIFQRYHLLGDLTAIGNVEVPAVYAGKERTVRKDRAEHLLTRLGLGDRLDHKPNQLSGGQQQRVSVARALMNGGDVILADEPTGALDSHSGEEMMQLLQELHRDGHTIIIVTHDMHVAQYADRIIEIKDGVIISDERSQDKQTAKPQSSTLQNTASQKPNGAVLAKDSSRARVASWDRYVEALKMALVAMSTHRLRTFLTMLGIIIGIASVVSVVALGEGSQQAILKSISSMGTNTIDIRPGSGFGDRRSARVRTLTATDANALKNLPYVDSVTPSIGSSATVRFGNKAVSASVNGVGPEFFRVRGYELAQGQFWDDASVATLAQDAVIDDNTRKELFPNSAGANNSAIGQVIFLGDLPVRIIGVTKPKESAFGNSDALNVWVPYTTVSGRMIGKNYLDGITVRLDETVPSNAAEQGIIALLKMRHGTQDFFTINTDTIRQNIEKTTATMTLLISAIAVISLVVGGIGVMNIMLVSVTERTREIGVRMAVGARQSDILRQFLIEAILVCLCGGTLGIALSYLIGVVFAQTGGSFQMIYSTTSIVAAFACSTLIGVLFGFLPARNAAQLDPVDALARE</sequence>
<dbReference type="PANTHER" id="PTHR30572">
    <property type="entry name" value="MEMBRANE COMPONENT OF TRANSPORTER-RELATED"/>
    <property type="match status" value="1"/>
</dbReference>
<keyword evidence="6" id="KW-0547">Nucleotide-binding</keyword>
<evidence type="ECO:0000256" key="9">
    <source>
        <dbReference type="ARBA" id="ARBA00022989"/>
    </source>
</evidence>
<dbReference type="Gene3D" id="3.40.50.300">
    <property type="entry name" value="P-loop containing nucleotide triphosphate hydrolases"/>
    <property type="match status" value="1"/>
</dbReference>
<evidence type="ECO:0000259" key="15">
    <source>
        <dbReference type="PROSITE" id="PS50893"/>
    </source>
</evidence>
<comment type="caution">
    <text evidence="16">The sequence shown here is derived from an EMBL/GenBank/DDBJ whole genome shotgun (WGS) entry which is preliminary data.</text>
</comment>
<dbReference type="Proteomes" id="UP001489333">
    <property type="component" value="Unassembled WGS sequence"/>
</dbReference>
<dbReference type="InterPro" id="IPR027417">
    <property type="entry name" value="P-loop_NTPase"/>
</dbReference>
<dbReference type="PANTHER" id="PTHR30572:SF14">
    <property type="entry name" value="MACROLIDE EXPORT ATP-BINDING_PERMEASE PROTEIN MACB"/>
    <property type="match status" value="1"/>
</dbReference>
<gene>
    <name evidence="16" type="ORF">AAGS29_18680</name>
</gene>
<dbReference type="InterPro" id="IPR003838">
    <property type="entry name" value="ABC3_permease_C"/>
</dbReference>
<evidence type="ECO:0000313" key="16">
    <source>
        <dbReference type="EMBL" id="MEM6250624.1"/>
    </source>
</evidence>
<dbReference type="Pfam" id="PF12704">
    <property type="entry name" value="MacB_PCD"/>
    <property type="match status" value="1"/>
</dbReference>
<feature type="domain" description="ABC transporter" evidence="15">
    <location>
        <begin position="6"/>
        <end position="244"/>
    </location>
</feature>
<evidence type="ECO:0000256" key="1">
    <source>
        <dbReference type="ARBA" id="ARBA00004429"/>
    </source>
</evidence>
<accession>A0ABU9UWH9</accession>
<evidence type="ECO:0000256" key="14">
    <source>
        <dbReference type="SAM" id="Phobius"/>
    </source>
</evidence>
<evidence type="ECO:0000256" key="11">
    <source>
        <dbReference type="ARBA" id="ARBA00038388"/>
    </source>
</evidence>
<keyword evidence="2" id="KW-0813">Transport</keyword>
<protein>
    <recommendedName>
        <fullName evidence="12">Pyoverdine export ATP-binding/permease protein PvdT</fullName>
    </recommendedName>
</protein>
<keyword evidence="5 14" id="KW-0812">Transmembrane</keyword>
<keyword evidence="17" id="KW-1185">Reference proteome</keyword>
<organism evidence="16 17">
    <name type="scientific">Shewanella vaxholmensis</name>
    <dbReference type="NCBI Taxonomy" id="3063535"/>
    <lineage>
        <taxon>Bacteria</taxon>
        <taxon>Pseudomonadati</taxon>
        <taxon>Pseudomonadota</taxon>
        <taxon>Gammaproteobacteria</taxon>
        <taxon>Alteromonadales</taxon>
        <taxon>Shewanellaceae</taxon>
        <taxon>Shewanella</taxon>
    </lineage>
</organism>
<evidence type="ECO:0000256" key="13">
    <source>
        <dbReference type="SAM" id="MobiDB-lite"/>
    </source>
</evidence>
<evidence type="ECO:0000256" key="10">
    <source>
        <dbReference type="ARBA" id="ARBA00023136"/>
    </source>
</evidence>
<dbReference type="InterPro" id="IPR025857">
    <property type="entry name" value="MacB_PCD"/>
</dbReference>
<evidence type="ECO:0000313" key="17">
    <source>
        <dbReference type="Proteomes" id="UP001489333"/>
    </source>
</evidence>
<dbReference type="InterPro" id="IPR017911">
    <property type="entry name" value="MacB-like_ATP-bd"/>
</dbReference>
<dbReference type="PROSITE" id="PS50893">
    <property type="entry name" value="ABC_TRANSPORTER_2"/>
    <property type="match status" value="1"/>
</dbReference>
<dbReference type="InterPro" id="IPR050250">
    <property type="entry name" value="Macrolide_Exporter_MacB"/>
</dbReference>
<evidence type="ECO:0000256" key="12">
    <source>
        <dbReference type="ARBA" id="ARBA00041199"/>
    </source>
</evidence>
<dbReference type="SMART" id="SM00382">
    <property type="entry name" value="AAA"/>
    <property type="match status" value="1"/>
</dbReference>
<dbReference type="InterPro" id="IPR003593">
    <property type="entry name" value="AAA+_ATPase"/>
</dbReference>
<dbReference type="InterPro" id="IPR017871">
    <property type="entry name" value="ABC_transporter-like_CS"/>
</dbReference>
<evidence type="ECO:0000256" key="4">
    <source>
        <dbReference type="ARBA" id="ARBA00022519"/>
    </source>
</evidence>
<feature type="transmembrane region" description="Helical" evidence="14">
    <location>
        <begin position="288"/>
        <end position="308"/>
    </location>
</feature>
<proteinExistence type="inferred from homology"/>
<evidence type="ECO:0000256" key="7">
    <source>
        <dbReference type="ARBA" id="ARBA00022840"/>
    </source>
</evidence>
<keyword evidence="8" id="KW-1278">Translocase</keyword>
<feature type="compositionally biased region" description="Polar residues" evidence="13">
    <location>
        <begin position="234"/>
        <end position="249"/>
    </location>
</feature>
<dbReference type="SUPFAM" id="SSF52540">
    <property type="entry name" value="P-loop containing nucleoside triphosphate hydrolases"/>
    <property type="match status" value="1"/>
</dbReference>
<dbReference type="Pfam" id="PF02687">
    <property type="entry name" value="FtsX"/>
    <property type="match status" value="1"/>
</dbReference>
<dbReference type="PROSITE" id="PS00211">
    <property type="entry name" value="ABC_TRANSPORTER_1"/>
    <property type="match status" value="1"/>
</dbReference>
<feature type="region of interest" description="Disordered" evidence="13">
    <location>
        <begin position="227"/>
        <end position="256"/>
    </location>
</feature>
<reference evidence="16 17" key="1">
    <citation type="submission" date="2024-04" db="EMBL/GenBank/DDBJ databases">
        <title>Novel Shewanella species isolated from Baltic Sea sediments.</title>
        <authorList>
            <person name="Martin-Rodriguez A.J."/>
            <person name="Fernandez-Juarez V."/>
            <person name="Valeriano V.D."/>
            <person name="Mihindukulasooriya I."/>
            <person name="Ceresnova L."/>
            <person name="Joffre E."/>
            <person name="Jensie-Markopoulos S."/>
            <person name="Moore E.R.B."/>
            <person name="Sjoling A."/>
        </authorList>
    </citation>
    <scope>NUCLEOTIDE SEQUENCE [LARGE SCALE GENOMIC DNA]</scope>
    <source>
        <strain evidence="16 17">VAX-SP0-0CM-1</strain>
    </source>
</reference>
<feature type="transmembrane region" description="Helical" evidence="14">
    <location>
        <begin position="591"/>
        <end position="614"/>
    </location>
</feature>
<keyword evidence="7" id="KW-0067">ATP-binding</keyword>
<keyword evidence="9 14" id="KW-1133">Transmembrane helix</keyword>
<evidence type="ECO:0000256" key="5">
    <source>
        <dbReference type="ARBA" id="ARBA00022692"/>
    </source>
</evidence>
<evidence type="ECO:0000256" key="3">
    <source>
        <dbReference type="ARBA" id="ARBA00022475"/>
    </source>
</evidence>
<name>A0ABU9UWH9_9GAMM</name>
<keyword evidence="10 14" id="KW-0472">Membrane</keyword>
<keyword evidence="3" id="KW-1003">Cell membrane</keyword>
<comment type="similarity">
    <text evidence="11">Belongs to the ABC transporter superfamily. Macrolide exporter (TC 3.A.1.122) family.</text>
</comment>
<dbReference type="EMBL" id="JBCHKU010000033">
    <property type="protein sequence ID" value="MEM6250624.1"/>
    <property type="molecule type" value="Genomic_DNA"/>
</dbReference>
<dbReference type="CDD" id="cd03255">
    <property type="entry name" value="ABC_MJ0796_LolCDE_FtsE"/>
    <property type="match status" value="1"/>
</dbReference>
<dbReference type="InterPro" id="IPR003439">
    <property type="entry name" value="ABC_transporter-like_ATP-bd"/>
</dbReference>
<feature type="transmembrane region" description="Helical" evidence="14">
    <location>
        <begin position="542"/>
        <end position="567"/>
    </location>
</feature>
<dbReference type="RefSeq" id="WP_012088313.1">
    <property type="nucleotide sequence ID" value="NZ_JBCHKU010000033.1"/>
</dbReference>
<dbReference type="Pfam" id="PF00005">
    <property type="entry name" value="ABC_tran"/>
    <property type="match status" value="1"/>
</dbReference>
<evidence type="ECO:0000256" key="6">
    <source>
        <dbReference type="ARBA" id="ARBA00022741"/>
    </source>
</evidence>
<keyword evidence="4" id="KW-0997">Cell inner membrane</keyword>